<sequence length="263" mass="30179">MIIIAGKSDPPLDDSTLSELERNIYQKKKSSSFEYRYESVEALLFELRVRTHIVESARLLSESGAEFADFDKSRCNEAFWNRNENGGFQLKKGVSSQNGIRDIFTNGHLYAFECATAVVIVLYKAVLESIDPKQFDVLYADLLLYGWHFNRNLRLEQRIHPGEAVAGDLLYFENPDFDPSTPWWRGENVVKLEENLYYGHGIGISTAEDIITDLNKSRKPDSTQSASLSDIFDQVDFFFLWKLTSSNRERLIIAKIGARTYLH</sequence>
<dbReference type="EMBL" id="JAGGLB010000004">
    <property type="protein sequence ID" value="MBP1990189.1"/>
    <property type="molecule type" value="Genomic_DNA"/>
</dbReference>
<name>A0ABS4IRJ0_9BACL</name>
<protein>
    <submittedName>
        <fullName evidence="3">Protein-glutamine gamma-glutamyltransferase</fullName>
        <ecNumber evidence="3">2.3.2.13</ecNumber>
    </submittedName>
</protein>
<dbReference type="HAMAP" id="MF_00727">
    <property type="entry name" value="Tgl"/>
    <property type="match status" value="1"/>
</dbReference>
<evidence type="ECO:0000256" key="2">
    <source>
        <dbReference type="ARBA" id="ARBA00022969"/>
    </source>
</evidence>
<evidence type="ECO:0000313" key="4">
    <source>
        <dbReference type="Proteomes" id="UP001519287"/>
    </source>
</evidence>
<dbReference type="RefSeq" id="WP_209970981.1">
    <property type="nucleotide sequence ID" value="NZ_JAGGLB010000004.1"/>
</dbReference>
<reference evidence="3 4" key="1">
    <citation type="submission" date="2021-03" db="EMBL/GenBank/DDBJ databases">
        <title>Genomic Encyclopedia of Type Strains, Phase IV (KMG-IV): sequencing the most valuable type-strain genomes for metagenomic binning, comparative biology and taxonomic classification.</title>
        <authorList>
            <person name="Goeker M."/>
        </authorList>
    </citation>
    <scope>NUCLEOTIDE SEQUENCE [LARGE SCALE GENOMIC DNA]</scope>
    <source>
        <strain evidence="3 4">DSM 26048</strain>
    </source>
</reference>
<keyword evidence="1 3" id="KW-0808">Transferase</keyword>
<keyword evidence="2" id="KW-0749">Sporulation</keyword>
<proteinExistence type="inferred from homology"/>
<dbReference type="Pfam" id="PF20085">
    <property type="entry name" value="TGL"/>
    <property type="match status" value="1"/>
</dbReference>
<dbReference type="InterPro" id="IPR020916">
    <property type="entry name" value="Gln_gamma-glutamylTfrase_bac"/>
</dbReference>
<organism evidence="3 4">
    <name type="scientific">Paenibacillus eucommiae</name>
    <dbReference type="NCBI Taxonomy" id="1355755"/>
    <lineage>
        <taxon>Bacteria</taxon>
        <taxon>Bacillati</taxon>
        <taxon>Bacillota</taxon>
        <taxon>Bacilli</taxon>
        <taxon>Bacillales</taxon>
        <taxon>Paenibacillaceae</taxon>
        <taxon>Paenibacillus</taxon>
    </lineage>
</organism>
<evidence type="ECO:0000256" key="1">
    <source>
        <dbReference type="ARBA" id="ARBA00022679"/>
    </source>
</evidence>
<comment type="caution">
    <text evidence="3">The sequence shown here is derived from an EMBL/GenBank/DDBJ whole genome shotgun (WGS) entry which is preliminary data.</text>
</comment>
<dbReference type="NCBIfam" id="NF002869">
    <property type="entry name" value="PRK03187.1"/>
    <property type="match status" value="1"/>
</dbReference>
<gene>
    <name evidence="3" type="ORF">J2Z66_001787</name>
</gene>
<accession>A0ABS4IRJ0</accession>
<dbReference type="GO" id="GO:0003810">
    <property type="term" value="F:protein-glutamine gamma-glutamyltransferase activity"/>
    <property type="evidence" value="ECO:0007669"/>
    <property type="project" value="UniProtKB-EC"/>
</dbReference>
<dbReference type="Proteomes" id="UP001519287">
    <property type="component" value="Unassembled WGS sequence"/>
</dbReference>
<evidence type="ECO:0000313" key="3">
    <source>
        <dbReference type="EMBL" id="MBP1990189.1"/>
    </source>
</evidence>
<keyword evidence="4" id="KW-1185">Reference proteome</keyword>
<dbReference type="EC" id="2.3.2.13" evidence="3"/>
<keyword evidence="3" id="KW-0012">Acyltransferase</keyword>